<dbReference type="Proteomes" id="UP000198346">
    <property type="component" value="Unassembled WGS sequence"/>
</dbReference>
<protein>
    <submittedName>
        <fullName evidence="1">Putative addiction module killer protein</fullName>
    </submittedName>
</protein>
<proteinExistence type="predicted"/>
<dbReference type="Pfam" id="PF05973">
    <property type="entry name" value="Gp49"/>
    <property type="match status" value="1"/>
</dbReference>
<evidence type="ECO:0000313" key="1">
    <source>
        <dbReference type="EMBL" id="SNT68250.1"/>
    </source>
</evidence>
<gene>
    <name evidence="1" type="ORF">SAMN06297382_0751</name>
</gene>
<dbReference type="OrthoDB" id="5296237at2"/>
<dbReference type="PANTHER" id="PTHR41791">
    <property type="entry name" value="SSL7039 PROTEIN"/>
    <property type="match status" value="1"/>
</dbReference>
<keyword evidence="2" id="KW-1185">Reference proteome</keyword>
<reference evidence="1 2" key="1">
    <citation type="submission" date="2017-07" db="EMBL/GenBank/DDBJ databases">
        <authorList>
            <person name="Sun Z.S."/>
            <person name="Albrecht U."/>
            <person name="Echele G."/>
            <person name="Lee C.C."/>
        </authorList>
    </citation>
    <scope>NUCLEOTIDE SEQUENCE [LARGE SCALE GENOMIC DNA]</scope>
    <source>
        <strain evidence="1 2">CGMCC 1.12710</strain>
    </source>
</reference>
<dbReference type="RefSeq" id="WP_089411207.1">
    <property type="nucleotide sequence ID" value="NZ_FZQA01000001.1"/>
</dbReference>
<dbReference type="PIRSF" id="PIRSF028744">
    <property type="entry name" value="Addict_mod_HI1419"/>
    <property type="match status" value="1"/>
</dbReference>
<organism evidence="1 2">
    <name type="scientific">Amphiplicatus metriothermophilus</name>
    <dbReference type="NCBI Taxonomy" id="1519374"/>
    <lineage>
        <taxon>Bacteria</taxon>
        <taxon>Pseudomonadati</taxon>
        <taxon>Pseudomonadota</taxon>
        <taxon>Alphaproteobacteria</taxon>
        <taxon>Parvularculales</taxon>
        <taxon>Parvularculaceae</taxon>
        <taxon>Amphiplicatus</taxon>
    </lineage>
</organism>
<dbReference type="EMBL" id="FZQA01000001">
    <property type="protein sequence ID" value="SNT68250.1"/>
    <property type="molecule type" value="Genomic_DNA"/>
</dbReference>
<name>A0A239PL10_9PROT</name>
<accession>A0A239PL10</accession>
<sequence>MRWEIRKTEVFARWLDGLKDRKARAVILRRLMRVEEGNFGDHASVGQGVMELRIHYGPGYRLYYVRRGECVIVLLAGGDKSAQKRDIALARTMAGDLDV</sequence>
<dbReference type="InterPro" id="IPR014056">
    <property type="entry name" value="TypeIITA-like_toxin_pred"/>
</dbReference>
<dbReference type="PANTHER" id="PTHR41791:SF1">
    <property type="entry name" value="SSL7039 PROTEIN"/>
    <property type="match status" value="1"/>
</dbReference>
<evidence type="ECO:0000313" key="2">
    <source>
        <dbReference type="Proteomes" id="UP000198346"/>
    </source>
</evidence>
<dbReference type="NCBIfam" id="TIGR02683">
    <property type="entry name" value="upstrm_HI1419"/>
    <property type="match status" value="1"/>
</dbReference>
<dbReference type="InterPro" id="IPR009241">
    <property type="entry name" value="HigB-like"/>
</dbReference>
<dbReference type="AlphaFoldDB" id="A0A239PL10"/>